<dbReference type="Gene3D" id="1.25.40.10">
    <property type="entry name" value="Tetratricopeptide repeat domain"/>
    <property type="match status" value="3"/>
</dbReference>
<organism evidence="4">
    <name type="scientific">Fonticula alba</name>
    <name type="common">Slime mold</name>
    <dbReference type="NCBI Taxonomy" id="691883"/>
    <lineage>
        <taxon>Eukaryota</taxon>
        <taxon>Rotosphaerida</taxon>
        <taxon>Fonticulaceae</taxon>
        <taxon>Fonticula</taxon>
    </lineage>
</organism>
<dbReference type="RefSeq" id="XP_009497462.1">
    <property type="nucleotide sequence ID" value="XM_009499187.1"/>
</dbReference>
<evidence type="ECO:0000256" key="3">
    <source>
        <dbReference type="SAM" id="MobiDB-lite"/>
    </source>
</evidence>
<dbReference type="GeneID" id="20530065"/>
<dbReference type="SUPFAM" id="SSF48452">
    <property type="entry name" value="TPR-like"/>
    <property type="match status" value="2"/>
</dbReference>
<reference evidence="4" key="1">
    <citation type="submission" date="2013-04" db="EMBL/GenBank/DDBJ databases">
        <title>The Genome Sequence of Fonticula alba ATCC 38817.</title>
        <authorList>
            <consortium name="The Broad Institute Genomics Platform"/>
            <person name="Russ C."/>
            <person name="Cuomo C."/>
            <person name="Burger G."/>
            <person name="Gray M.W."/>
            <person name="Holland P.W.H."/>
            <person name="King N."/>
            <person name="Lang F.B.F."/>
            <person name="Roger A.J."/>
            <person name="Ruiz-Trillo I."/>
            <person name="Brown M."/>
            <person name="Walker B."/>
            <person name="Young S."/>
            <person name="Zeng Q."/>
            <person name="Gargeya S."/>
            <person name="Fitzgerald M."/>
            <person name="Haas B."/>
            <person name="Abouelleil A."/>
            <person name="Allen A.W."/>
            <person name="Alvarado L."/>
            <person name="Arachchi H.M."/>
            <person name="Berlin A.M."/>
            <person name="Chapman S.B."/>
            <person name="Gainer-Dewar J."/>
            <person name="Goldberg J."/>
            <person name="Griggs A."/>
            <person name="Gujja S."/>
            <person name="Hansen M."/>
            <person name="Howarth C."/>
            <person name="Imamovic A."/>
            <person name="Ireland A."/>
            <person name="Larimer J."/>
            <person name="McCowan C."/>
            <person name="Murphy C."/>
            <person name="Pearson M."/>
            <person name="Poon T.W."/>
            <person name="Priest M."/>
            <person name="Roberts A."/>
            <person name="Saif S."/>
            <person name="Shea T."/>
            <person name="Sisk P."/>
            <person name="Sykes S."/>
            <person name="Wortman J."/>
            <person name="Nusbaum C."/>
            <person name="Birren B."/>
        </authorList>
    </citation>
    <scope>NUCLEOTIDE SEQUENCE [LARGE SCALE GENOMIC DNA]</scope>
    <source>
        <strain evidence="4">ATCC 38817</strain>
    </source>
</reference>
<dbReference type="InterPro" id="IPR039226">
    <property type="entry name" value="Ski3/TTC37"/>
</dbReference>
<dbReference type="InterPro" id="IPR019734">
    <property type="entry name" value="TPR_rpt"/>
</dbReference>
<feature type="region of interest" description="Disordered" evidence="3">
    <location>
        <begin position="1799"/>
        <end position="1840"/>
    </location>
</feature>
<accession>A0A058Z2D8</accession>
<dbReference type="Proteomes" id="UP000030693">
    <property type="component" value="Unassembled WGS sequence"/>
</dbReference>
<keyword evidence="1" id="KW-0677">Repeat</keyword>
<evidence type="ECO:0000313" key="4">
    <source>
        <dbReference type="EMBL" id="KCV68088.1"/>
    </source>
</evidence>
<proteinExistence type="predicted"/>
<name>A0A058Z2D8_FONAL</name>
<keyword evidence="5" id="KW-1185">Reference proteome</keyword>
<gene>
    <name evidence="4" type="ORF">H696_05340</name>
</gene>
<evidence type="ECO:0000313" key="5">
    <source>
        <dbReference type="Proteomes" id="UP000030693"/>
    </source>
</evidence>
<dbReference type="SMART" id="SM00028">
    <property type="entry name" value="TPR"/>
    <property type="match status" value="3"/>
</dbReference>
<protein>
    <submittedName>
        <fullName evidence="4">Uncharacterized protein</fullName>
    </submittedName>
</protein>
<keyword evidence="2" id="KW-0802">TPR repeat</keyword>
<evidence type="ECO:0000256" key="2">
    <source>
        <dbReference type="ARBA" id="ARBA00022803"/>
    </source>
</evidence>
<dbReference type="GO" id="GO:0055087">
    <property type="term" value="C:Ski complex"/>
    <property type="evidence" value="ECO:0007669"/>
    <property type="project" value="InterPro"/>
</dbReference>
<dbReference type="PANTHER" id="PTHR15704:SF7">
    <property type="entry name" value="SUPERKILLER COMPLEX PROTEIN 3"/>
    <property type="match status" value="1"/>
</dbReference>
<dbReference type="EMBL" id="KB932210">
    <property type="protein sequence ID" value="KCV68088.1"/>
    <property type="molecule type" value="Genomic_DNA"/>
</dbReference>
<dbReference type="PANTHER" id="PTHR15704">
    <property type="entry name" value="SUPERKILLER 3 PROTEIN-RELATED"/>
    <property type="match status" value="1"/>
</dbReference>
<evidence type="ECO:0000256" key="1">
    <source>
        <dbReference type="ARBA" id="ARBA00022737"/>
    </source>
</evidence>
<dbReference type="GO" id="GO:0006401">
    <property type="term" value="P:RNA catabolic process"/>
    <property type="evidence" value="ECO:0007669"/>
    <property type="project" value="InterPro"/>
</dbReference>
<sequence length="2161" mass="228443">MNGQRPAPLPDIKDVFKSARKAFDRGQLDDAVSGCNAILKRNRRFLPALILLSRVQVDQGKLEDAILTLTRAGALYPHDSGLCRAKIKVLRSIHENELPQVPEHQRGRGQPFDVKARRRLFKPMRDLRNNLIRSNTLDQAVEVAISLRNTILSLDDNAPADAPVERLSVLMQASAIRCLGELRATALFPEVAAHPILGDAAIRDDLLAVQLMSMPTQNFVVTMVPAQMLPVTIGHLEALAQTGAMELVLETMAAEPGSANDTPAGRANIQAFMALLSTHVFFAILLPQEHPLYDFQLRLLALLNEASRAPASLDMQPLVLHWKLTLALMSTPLSQTGSLLPLVHMAQRRLAEAPAGAVRNRKHLTDSLAALEATMVFLETGDSKPLAELTYEGHLHESIPAERRFLGSHFALVLRLLAIVTASRARQQIKLPELIPDRVERSNCLRALADLAAGSLAEATGQLADNPLLDLFTELACSSIHTDIATFYNQYLALGEWAETSDDCLPAVEGRTLASMQKELRSTYLAFLAEVPDSFTELRRTLFRTETLPEARPTDDMARLLYLFACCLRIISLNRFAYVVLERLVQWYPDRLDYLLDLASASRCIGRLDRSMAVADAAMRLHAAQADTADPAAPAASVDQLARLASVVALAHLAGRPCTPADKATIIGPVLLALRSAPAHGHGSLMAILARWYWQVEADRERAVRCLSKAVELGAPGNGTTSQLLFFLSEPGLQPAEAVVLLEQFARAHASWVWLPLARYRLKDGDRDALPQALMYLEHALRALPDRDPGTMTTVQLLDAASVWLNIGELHRRMGRHSSGLRSLESCAKLLESLSLRIADASTAPGTTAAVAAAAAAMDDRLTWWLPQPSAAELASKVLGLRIGVALSQAASLREAFQPTEALAALHSVLPDGLRQRVAAGPHAYLPAAALARDFGRGFATVWLASRAESLLVLARDLLASGRCNVTARSCLGPALYSAIAALELDLHRGSAAGEHPPAARATGALPLWKLAADICEVFRSPGLAGLPPATLGQDTHAGAFLSTGPADVPTADQPEPCLLTAELAHFHRLAQLSAMHAGICRWDPGLDEALLSASSRAAALAAEAPAAAAYAGAVFGAYAGVLCRRAQLATSPTAPEACAALHDLASDLFGLSRMQLAELGLAGDVTPTAGAGGVAVVDRCLATAGALLERALAGAMPTGLAPEQTTEYRTLLGLGLVRLVAQLWLTTGVVKAAQYARLPAGAPSSPAPLHLAQAQAAFGQAQALFGEAGDVTGQAHASAYLGALYLLVAVRAVGPAGGLTLASPPVARLLALATEALQHSRVLNHSNPLCWAGLGYLATLAPGTIDIDPVSALLQACILSEHRFPDAARLLGGLVLRRIQGHFARDASMADPDPRYRPNLARALPGSLLTATLHALQRALAAAPVPLPAAASAPAAAVHFSFALLGLVSGCLNEWRGLLEAAATGYHRAAGALALVGPAPGQALAATVAATHLRLFADMGRIMLLLGDAPGAAEHYRLALFGAAGVAPDPAAPLQPPAPELLRIDHIGWLTGLGLAYFRQGLLAESLQAFTSAHALAQLPAILASHPNEAFIQSSDAMIALSMVMYAMNPAAPTAPLDNLSLIEQALAASRQGQMADDQRVALLAVWHLARLTLTAMLFETGDIGGARAHLDALIAEAPGGDQHPPSGLLYQVHLQILRAAGPDEVEAFLRREASGQLVPLRSSLDLAALLSHEGRTPAKPLRTVVDILRDTYQPPASVLHQFSVSASEQSSELSATGSGPGASASSISLALPSSSRLHLAGGGGSDSATSDGRHPDTDLDASSDSDTKLTPRRKKNLTTIVGHQQATLMRLSREQHLPLAAGDFLRIGRLLARHALGVASAGAPAPTGATLADVSASIDAASHLLKASLRLAPSNTLTWASLVVAEDARVRVAFVVAKDAAALEDLASANAQLISLATTVIGRLSTDAELPADEVLALRCHCQLVLTEAYIRSFSLAPSGTIAEDTIRAVEVDLAEQLLTLAAGLADATQRLAVVLAARTGVARLQAARGDTEAARGTLHALLVEHGQLPGAADAWLFLVEIYRQLGMISAAEAVANLWKDLQPRQQQQQDPVANAALVRLAALDGIRLKSIRSMKLPGPLAALLRRKPTPQDAAPANQ</sequence>
<dbReference type="InterPro" id="IPR011990">
    <property type="entry name" value="TPR-like_helical_dom_sf"/>
</dbReference>